<dbReference type="Pfam" id="PF00294">
    <property type="entry name" value="PfkB"/>
    <property type="match status" value="1"/>
</dbReference>
<dbReference type="InterPro" id="IPR017583">
    <property type="entry name" value="Tagatose/fructose_Pkinase"/>
</dbReference>
<gene>
    <name evidence="10" type="ORF">SAMN05518846_109197</name>
</gene>
<keyword evidence="11" id="KW-1185">Reference proteome</keyword>
<evidence type="ECO:0000256" key="6">
    <source>
        <dbReference type="ARBA" id="ARBA00047745"/>
    </source>
</evidence>
<comment type="similarity">
    <text evidence="1">Belongs to the carbohydrate kinase pfkB family.</text>
</comment>
<proteinExistence type="inferred from homology"/>
<evidence type="ECO:0000256" key="2">
    <source>
        <dbReference type="ARBA" id="ARBA00022679"/>
    </source>
</evidence>
<accession>A0A1I3XFL9</accession>
<dbReference type="UniPathway" id="UPA00704">
    <property type="reaction ID" value="UER00715"/>
</dbReference>
<feature type="domain" description="Carbohydrate kinase PfkB" evidence="9">
    <location>
        <begin position="54"/>
        <end position="316"/>
    </location>
</feature>
<evidence type="ECO:0000256" key="8">
    <source>
        <dbReference type="RuleBase" id="RU369061"/>
    </source>
</evidence>
<dbReference type="GO" id="GO:0005829">
    <property type="term" value="C:cytosol"/>
    <property type="evidence" value="ECO:0007669"/>
    <property type="project" value="TreeGrafter"/>
</dbReference>
<dbReference type="InterPro" id="IPR011611">
    <property type="entry name" value="PfkB_dom"/>
</dbReference>
<reference evidence="11" key="1">
    <citation type="submission" date="2016-10" db="EMBL/GenBank/DDBJ databases">
        <authorList>
            <person name="Varghese N."/>
            <person name="Submissions S."/>
        </authorList>
    </citation>
    <scope>NUCLEOTIDE SEQUENCE [LARGE SCALE GENOMIC DNA]</scope>
    <source>
        <strain evidence="11">OK042</strain>
    </source>
</reference>
<dbReference type="PIRSF" id="PIRSF000535">
    <property type="entry name" value="1PFK/6PFK/LacC"/>
    <property type="match status" value="1"/>
</dbReference>
<comment type="catalytic activity">
    <reaction evidence="7">
        <text>D-tagatofuranose 6-phosphate + ATP = D-tagatofuranose 1,6-bisphosphate + ADP + H(+)</text>
        <dbReference type="Rhea" id="RHEA:12420"/>
        <dbReference type="ChEBI" id="CHEBI:15378"/>
        <dbReference type="ChEBI" id="CHEBI:30616"/>
        <dbReference type="ChEBI" id="CHEBI:58694"/>
        <dbReference type="ChEBI" id="CHEBI:58695"/>
        <dbReference type="ChEBI" id="CHEBI:456216"/>
        <dbReference type="EC" id="2.7.1.144"/>
    </reaction>
</comment>
<dbReference type="CDD" id="cd01164">
    <property type="entry name" value="FruK_PfkB_like"/>
    <property type="match status" value="1"/>
</dbReference>
<evidence type="ECO:0000259" key="9">
    <source>
        <dbReference type="Pfam" id="PF00294"/>
    </source>
</evidence>
<keyword evidence="5 7" id="KW-0067">ATP-binding</keyword>
<dbReference type="GO" id="GO:0044281">
    <property type="term" value="P:small molecule metabolic process"/>
    <property type="evidence" value="ECO:0007669"/>
    <property type="project" value="UniProtKB-ARBA"/>
</dbReference>
<dbReference type="STRING" id="1884381.SAMN05518846_109197"/>
<evidence type="ECO:0000313" key="11">
    <source>
        <dbReference type="Proteomes" id="UP000198915"/>
    </source>
</evidence>
<dbReference type="FunFam" id="3.40.1190.20:FF:000001">
    <property type="entry name" value="Phosphofructokinase"/>
    <property type="match status" value="1"/>
</dbReference>
<keyword evidence="4 8" id="KW-0418">Kinase</keyword>
<keyword evidence="3 7" id="KW-0547">Nucleotide-binding</keyword>
<name>A0A1I3XFL9_9BACL</name>
<organism evidence="10 11">
    <name type="scientific">Brevibacillus centrosporus</name>
    <dbReference type="NCBI Taxonomy" id="54910"/>
    <lineage>
        <taxon>Bacteria</taxon>
        <taxon>Bacillati</taxon>
        <taxon>Bacillota</taxon>
        <taxon>Bacilli</taxon>
        <taxon>Bacillales</taxon>
        <taxon>Paenibacillaceae</taxon>
        <taxon>Brevibacillus</taxon>
    </lineage>
</organism>
<evidence type="ECO:0000256" key="3">
    <source>
        <dbReference type="ARBA" id="ARBA00022741"/>
    </source>
</evidence>
<dbReference type="EC" id="2.7.1.144" evidence="7"/>
<sequence>MVLWESCSCPQKERDPLRYVEIERKDNRKSGERMIYTVTLNASIDYHVWLQTLTQSSIHEAQKEWKSAGGKGINVSKVLRNLGLPSVALGFAGGFSGAFIRQELEREGIVHQLISIAEDSRINIKIKAGTETDISGVSPSIPSEAQGQLLGQLDLLTGNDVLVLAGSVPASMPADFYGSIMQRLRPRGVNVILDAKGKALAQALPEGPFLIKPNQHELGELFGVQVATFEEAVYYAKKAMEIGASNVIVTLGGNGAVLVSPETELVAQFPKQQAVNSIGAGDSVVAGFLYGVSHQWEIRDAFRYAVAAGCSTAISEGFCTRENIDAFLPQITLIER</sequence>
<dbReference type="GO" id="GO:0005988">
    <property type="term" value="P:lactose metabolic process"/>
    <property type="evidence" value="ECO:0007669"/>
    <property type="project" value="UniProtKB-KW"/>
</dbReference>
<dbReference type="SUPFAM" id="SSF53613">
    <property type="entry name" value="Ribokinase-like"/>
    <property type="match status" value="1"/>
</dbReference>
<dbReference type="Proteomes" id="UP000198915">
    <property type="component" value="Unassembled WGS sequence"/>
</dbReference>
<dbReference type="GO" id="GO:0005524">
    <property type="term" value="F:ATP binding"/>
    <property type="evidence" value="ECO:0007669"/>
    <property type="project" value="UniProtKB-UniRule"/>
</dbReference>
<protein>
    <recommendedName>
        <fullName evidence="7">Tagatose-6-phosphate kinase</fullName>
        <ecNumber evidence="7">2.7.1.144</ecNumber>
    </recommendedName>
</protein>
<keyword evidence="7" id="KW-0423">Lactose metabolism</keyword>
<dbReference type="PROSITE" id="PS00584">
    <property type="entry name" value="PFKB_KINASES_2"/>
    <property type="match status" value="1"/>
</dbReference>
<dbReference type="InterPro" id="IPR002173">
    <property type="entry name" value="Carboh/pur_kinase_PfkB_CS"/>
</dbReference>
<evidence type="ECO:0000313" key="10">
    <source>
        <dbReference type="EMBL" id="SFK17891.1"/>
    </source>
</evidence>
<evidence type="ECO:0000256" key="7">
    <source>
        <dbReference type="PIRNR" id="PIRNR000535"/>
    </source>
</evidence>
<dbReference type="GO" id="GO:0016052">
    <property type="term" value="P:carbohydrate catabolic process"/>
    <property type="evidence" value="ECO:0007669"/>
    <property type="project" value="UniProtKB-ARBA"/>
</dbReference>
<evidence type="ECO:0000256" key="1">
    <source>
        <dbReference type="ARBA" id="ARBA00005380"/>
    </source>
</evidence>
<dbReference type="PROSITE" id="PS00583">
    <property type="entry name" value="PFKB_KINASES_1"/>
    <property type="match status" value="1"/>
</dbReference>
<dbReference type="PANTHER" id="PTHR46566:SF1">
    <property type="entry name" value="1-PHOSPHOFRUCTOKINASE"/>
    <property type="match status" value="1"/>
</dbReference>
<comment type="similarity">
    <text evidence="7">Belongs to the carbohydrate kinase PfkB family. LacC subfamily.</text>
</comment>
<comment type="function">
    <text evidence="8">Catalyzes the ATP-dependent phosphorylation of fructose-l-phosphate to fructose-l,6-bisphosphate.</text>
</comment>
<comment type="catalytic activity">
    <reaction evidence="6 8">
        <text>beta-D-fructose 1-phosphate + ATP = beta-D-fructose 1,6-bisphosphate + ADP + H(+)</text>
        <dbReference type="Rhea" id="RHEA:14213"/>
        <dbReference type="ChEBI" id="CHEBI:15378"/>
        <dbReference type="ChEBI" id="CHEBI:30616"/>
        <dbReference type="ChEBI" id="CHEBI:32966"/>
        <dbReference type="ChEBI" id="CHEBI:138881"/>
        <dbReference type="ChEBI" id="CHEBI:456216"/>
        <dbReference type="EC" id="2.7.1.56"/>
    </reaction>
</comment>
<evidence type="ECO:0000256" key="5">
    <source>
        <dbReference type="ARBA" id="ARBA00022840"/>
    </source>
</evidence>
<dbReference type="NCBIfam" id="TIGR03828">
    <property type="entry name" value="pfkB"/>
    <property type="match status" value="1"/>
</dbReference>
<dbReference type="EMBL" id="FORT01000009">
    <property type="protein sequence ID" value="SFK17891.1"/>
    <property type="molecule type" value="Genomic_DNA"/>
</dbReference>
<dbReference type="GO" id="GO:0008662">
    <property type="term" value="F:1-phosphofructokinase activity"/>
    <property type="evidence" value="ECO:0007669"/>
    <property type="project" value="UniProtKB-UniRule"/>
</dbReference>
<dbReference type="AlphaFoldDB" id="A0A1I3XFL9"/>
<dbReference type="InterPro" id="IPR029056">
    <property type="entry name" value="Ribokinase-like"/>
</dbReference>
<dbReference type="InterPro" id="IPR022463">
    <property type="entry name" value="1-PFruKinase"/>
</dbReference>
<dbReference type="GO" id="GO:0009024">
    <property type="term" value="F:tagatose-6-phosphate kinase activity"/>
    <property type="evidence" value="ECO:0007669"/>
    <property type="project" value="UniProtKB-EC"/>
</dbReference>
<keyword evidence="2 7" id="KW-0808">Transferase</keyword>
<comment type="pathway">
    <text evidence="7">Carbohydrate metabolism; D-tagatose 6-phosphate degradation; D-glyceraldehyde 3-phosphate and glycerone phosphate from D-tagatose 6-phosphate: step 1/2.</text>
</comment>
<dbReference type="PANTHER" id="PTHR46566">
    <property type="entry name" value="1-PHOSPHOFRUCTOKINASE-RELATED"/>
    <property type="match status" value="1"/>
</dbReference>
<dbReference type="GO" id="GO:2001059">
    <property type="term" value="P:D-tagatose 6-phosphate catabolic process"/>
    <property type="evidence" value="ECO:0007669"/>
    <property type="project" value="UniProtKB-UniPathway"/>
</dbReference>
<dbReference type="Gene3D" id="3.40.1190.20">
    <property type="match status" value="1"/>
</dbReference>
<dbReference type="NCBIfam" id="TIGR03168">
    <property type="entry name" value="1-PFK"/>
    <property type="match status" value="1"/>
</dbReference>
<evidence type="ECO:0000256" key="4">
    <source>
        <dbReference type="ARBA" id="ARBA00022777"/>
    </source>
</evidence>